<protein>
    <submittedName>
        <fullName evidence="1">Uncharacterized protein</fullName>
    </submittedName>
</protein>
<dbReference type="AlphaFoldDB" id="A0A412G4E4"/>
<dbReference type="RefSeq" id="WP_117894241.1">
    <property type="nucleotide sequence ID" value="NZ_CABJCV010000004.1"/>
</dbReference>
<gene>
    <name evidence="1" type="ORF">DWY25_04530</name>
</gene>
<dbReference type="GeneID" id="83014669"/>
<dbReference type="Proteomes" id="UP000284178">
    <property type="component" value="Unassembled WGS sequence"/>
</dbReference>
<dbReference type="EMBL" id="QRUP01000004">
    <property type="protein sequence ID" value="RGR75507.1"/>
    <property type="molecule type" value="Genomic_DNA"/>
</dbReference>
<organism evidence="1 2">
    <name type="scientific">Holdemania filiformis</name>
    <dbReference type="NCBI Taxonomy" id="61171"/>
    <lineage>
        <taxon>Bacteria</taxon>
        <taxon>Bacillati</taxon>
        <taxon>Bacillota</taxon>
        <taxon>Erysipelotrichia</taxon>
        <taxon>Erysipelotrichales</taxon>
        <taxon>Erysipelotrichaceae</taxon>
        <taxon>Holdemania</taxon>
    </lineage>
</organism>
<evidence type="ECO:0000313" key="2">
    <source>
        <dbReference type="Proteomes" id="UP000284178"/>
    </source>
</evidence>
<evidence type="ECO:0000313" key="1">
    <source>
        <dbReference type="EMBL" id="RGR75507.1"/>
    </source>
</evidence>
<keyword evidence="2" id="KW-1185">Reference proteome</keyword>
<comment type="caution">
    <text evidence="1">The sequence shown here is derived from an EMBL/GenBank/DDBJ whole genome shotgun (WGS) entry which is preliminary data.</text>
</comment>
<reference evidence="1 2" key="1">
    <citation type="submission" date="2018-08" db="EMBL/GenBank/DDBJ databases">
        <title>A genome reference for cultivated species of the human gut microbiota.</title>
        <authorList>
            <person name="Zou Y."/>
            <person name="Xue W."/>
            <person name="Luo G."/>
        </authorList>
    </citation>
    <scope>NUCLEOTIDE SEQUENCE [LARGE SCALE GENOMIC DNA]</scope>
    <source>
        <strain evidence="1 2">AF24-29</strain>
    </source>
</reference>
<accession>A0A412G4E4</accession>
<name>A0A412G4E4_9FIRM</name>
<proteinExistence type="predicted"/>
<sequence length="157" mass="18352">MITIKDECEHFKREARDYIYLQKIRPILDDEAQSIYDRLGIKSPRMREVIYENARDPKHDEKIDIWEAGKKKIRELVAVETRIEAIDRVFDHMSDEKINGISIKDAIFSLLVLGSSQSSMAENLGMDRSTLRRKVNREIKKAIRKSKLPHWSGVDVI</sequence>